<gene>
    <name evidence="1" type="ORF">CBF31_09200</name>
</gene>
<name>A0A430A548_9ENTE</name>
<evidence type="ECO:0000313" key="1">
    <source>
        <dbReference type="EMBL" id="RSU01935.1"/>
    </source>
</evidence>
<protein>
    <submittedName>
        <fullName evidence="1">Uncharacterized protein</fullName>
    </submittedName>
</protein>
<sequence>MIFIYIASFILNILTCLSLYKQTKLRRSEILRISKQYADLMYEKEKSALLAQQCIKIQKKTNKDCSPG</sequence>
<comment type="caution">
    <text evidence="1">The sequence shown here is derived from an EMBL/GenBank/DDBJ whole genome shotgun (WGS) entry which is preliminary data.</text>
</comment>
<evidence type="ECO:0000313" key="2">
    <source>
        <dbReference type="Proteomes" id="UP000287101"/>
    </source>
</evidence>
<dbReference type="Proteomes" id="UP000287101">
    <property type="component" value="Unassembled WGS sequence"/>
</dbReference>
<organism evidence="1 2">
    <name type="scientific">Vagococcus fessus</name>
    <dbReference type="NCBI Taxonomy" id="120370"/>
    <lineage>
        <taxon>Bacteria</taxon>
        <taxon>Bacillati</taxon>
        <taxon>Bacillota</taxon>
        <taxon>Bacilli</taxon>
        <taxon>Lactobacillales</taxon>
        <taxon>Enterococcaceae</taxon>
        <taxon>Vagococcus</taxon>
    </lineage>
</organism>
<dbReference type="AlphaFoldDB" id="A0A430A548"/>
<proteinExistence type="predicted"/>
<accession>A0A430A548</accession>
<keyword evidence="2" id="KW-1185">Reference proteome</keyword>
<reference evidence="1 2" key="1">
    <citation type="submission" date="2017-05" db="EMBL/GenBank/DDBJ databases">
        <title>Vagococcus spp. assemblies.</title>
        <authorList>
            <person name="Gulvik C.A."/>
        </authorList>
    </citation>
    <scope>NUCLEOTIDE SEQUENCE [LARGE SCALE GENOMIC DNA]</scope>
    <source>
        <strain evidence="1 2">CCUG 41755</strain>
    </source>
</reference>
<dbReference type="EMBL" id="NGJY01000004">
    <property type="protein sequence ID" value="RSU01935.1"/>
    <property type="molecule type" value="Genomic_DNA"/>
</dbReference>